<evidence type="ECO:0000313" key="2">
    <source>
        <dbReference type="EMBL" id="QDV38097.1"/>
    </source>
</evidence>
<dbReference type="KEGG" id="tpla:ElP_60460"/>
<dbReference type="InterPro" id="IPR050312">
    <property type="entry name" value="IolE/XylAMocC-like"/>
</dbReference>
<dbReference type="AlphaFoldDB" id="A0A518HBA1"/>
<protein>
    <submittedName>
        <fullName evidence="2">Xylose isomerase-like TIM barrel</fullName>
    </submittedName>
</protein>
<sequence length="343" mass="37296">MSATRRAFLASPVALPLLGGTPRPMSLGIGISSYGNRTRIEPEFRDPIRFLSHCRGLGAGGVQLPIGSRDEAYADALRAMADEAGMVFEGSTRTPDPDDPADRDRFEAELRTASRAGVTVVRTVMLGGRRYETFDSMEQFERFRDRSARSLRLAAPLLERQGVALAVENHKDFRSDEQIELLREIGSELIGVCVDLGNNLALLEDPAGTIRALAPMAMTCHVKDMAVAEAEDGFLLSEVPLGRGVLDLPGLVAAIRSARPGCRFMLEMITRDPLRIPCLADPYWETLPGVPGRDLARTLALVRGEDRGRSLPRVEGLAPEARIAEEEANVRACLDHAGKALGL</sequence>
<dbReference type="InterPro" id="IPR036237">
    <property type="entry name" value="Xyl_isomerase-like_sf"/>
</dbReference>
<name>A0A518HBA1_9BACT</name>
<evidence type="ECO:0000313" key="3">
    <source>
        <dbReference type="Proteomes" id="UP000317835"/>
    </source>
</evidence>
<dbReference type="Proteomes" id="UP000317835">
    <property type="component" value="Chromosome"/>
</dbReference>
<dbReference type="InterPro" id="IPR013022">
    <property type="entry name" value="Xyl_isomerase-like_TIM-brl"/>
</dbReference>
<keyword evidence="3" id="KW-1185">Reference proteome</keyword>
<organism evidence="2 3">
    <name type="scientific">Tautonia plasticadhaerens</name>
    <dbReference type="NCBI Taxonomy" id="2527974"/>
    <lineage>
        <taxon>Bacteria</taxon>
        <taxon>Pseudomonadati</taxon>
        <taxon>Planctomycetota</taxon>
        <taxon>Planctomycetia</taxon>
        <taxon>Isosphaerales</taxon>
        <taxon>Isosphaeraceae</taxon>
        <taxon>Tautonia</taxon>
    </lineage>
</organism>
<dbReference type="RefSeq" id="WP_197446476.1">
    <property type="nucleotide sequence ID" value="NZ_CP036426.1"/>
</dbReference>
<reference evidence="2 3" key="1">
    <citation type="submission" date="2019-02" db="EMBL/GenBank/DDBJ databases">
        <title>Deep-cultivation of Planctomycetes and their phenomic and genomic characterization uncovers novel biology.</title>
        <authorList>
            <person name="Wiegand S."/>
            <person name="Jogler M."/>
            <person name="Boedeker C."/>
            <person name="Pinto D."/>
            <person name="Vollmers J."/>
            <person name="Rivas-Marin E."/>
            <person name="Kohn T."/>
            <person name="Peeters S.H."/>
            <person name="Heuer A."/>
            <person name="Rast P."/>
            <person name="Oberbeckmann S."/>
            <person name="Bunk B."/>
            <person name="Jeske O."/>
            <person name="Meyerdierks A."/>
            <person name="Storesund J.E."/>
            <person name="Kallscheuer N."/>
            <person name="Luecker S."/>
            <person name="Lage O.M."/>
            <person name="Pohl T."/>
            <person name="Merkel B.J."/>
            <person name="Hornburger P."/>
            <person name="Mueller R.-W."/>
            <person name="Bruemmer F."/>
            <person name="Labrenz M."/>
            <person name="Spormann A.M."/>
            <person name="Op den Camp H."/>
            <person name="Overmann J."/>
            <person name="Amann R."/>
            <person name="Jetten M.S.M."/>
            <person name="Mascher T."/>
            <person name="Medema M.H."/>
            <person name="Devos D.P."/>
            <person name="Kaster A.-K."/>
            <person name="Ovreas L."/>
            <person name="Rohde M."/>
            <person name="Galperin M.Y."/>
            <person name="Jogler C."/>
        </authorList>
    </citation>
    <scope>NUCLEOTIDE SEQUENCE [LARGE SCALE GENOMIC DNA]</scope>
    <source>
        <strain evidence="2 3">ElP</strain>
    </source>
</reference>
<gene>
    <name evidence="2" type="ORF">ElP_60460</name>
</gene>
<feature type="domain" description="Xylose isomerase-like TIM barrel" evidence="1">
    <location>
        <begin position="54"/>
        <end position="272"/>
    </location>
</feature>
<proteinExistence type="predicted"/>
<accession>A0A518HBA1</accession>
<dbReference type="Gene3D" id="3.20.20.150">
    <property type="entry name" value="Divalent-metal-dependent TIM barrel enzymes"/>
    <property type="match status" value="1"/>
</dbReference>
<dbReference type="PANTHER" id="PTHR12110:SF53">
    <property type="entry name" value="BLR5974 PROTEIN"/>
    <property type="match status" value="1"/>
</dbReference>
<evidence type="ECO:0000259" key="1">
    <source>
        <dbReference type="Pfam" id="PF01261"/>
    </source>
</evidence>
<dbReference type="PANTHER" id="PTHR12110">
    <property type="entry name" value="HYDROXYPYRUVATE ISOMERASE"/>
    <property type="match status" value="1"/>
</dbReference>
<dbReference type="EMBL" id="CP036426">
    <property type="protein sequence ID" value="QDV38097.1"/>
    <property type="molecule type" value="Genomic_DNA"/>
</dbReference>
<keyword evidence="2" id="KW-0413">Isomerase</keyword>
<dbReference type="GO" id="GO:0016853">
    <property type="term" value="F:isomerase activity"/>
    <property type="evidence" value="ECO:0007669"/>
    <property type="project" value="UniProtKB-KW"/>
</dbReference>
<dbReference type="Pfam" id="PF01261">
    <property type="entry name" value="AP_endonuc_2"/>
    <property type="match status" value="1"/>
</dbReference>
<dbReference type="SUPFAM" id="SSF51658">
    <property type="entry name" value="Xylose isomerase-like"/>
    <property type="match status" value="1"/>
</dbReference>